<proteinExistence type="predicted"/>
<accession>A0ABW2FB10</accession>
<evidence type="ECO:0000313" key="2">
    <source>
        <dbReference type="Proteomes" id="UP001596378"/>
    </source>
</evidence>
<dbReference type="EMBL" id="JBHTAI010000010">
    <property type="protein sequence ID" value="MFC7150440.1"/>
    <property type="molecule type" value="Genomic_DNA"/>
</dbReference>
<dbReference type="NCBIfam" id="NF047773">
    <property type="entry name" value="phas_rel_Lepto"/>
    <property type="match status" value="1"/>
</dbReference>
<dbReference type="Proteomes" id="UP001596378">
    <property type="component" value="Unassembled WGS sequence"/>
</dbReference>
<gene>
    <name evidence="1" type="ORF">ACFQMJ_18065</name>
</gene>
<organism evidence="1 2">
    <name type="scientific">Cohnella cellulosilytica</name>
    <dbReference type="NCBI Taxonomy" id="986710"/>
    <lineage>
        <taxon>Bacteria</taxon>
        <taxon>Bacillati</taxon>
        <taxon>Bacillota</taxon>
        <taxon>Bacilli</taxon>
        <taxon>Bacillales</taxon>
        <taxon>Paenibacillaceae</taxon>
        <taxon>Cohnella</taxon>
    </lineage>
</organism>
<sequence>MNEGAESMKDTIGKAIALGLGLAVAGKEQVERTIDELVKKGELSRAESGSLTEELVRKGEEAKSRVEEMVRARVYALLGEGTLATKEDIERLKARVSELEQRLAGN</sequence>
<reference evidence="2" key="1">
    <citation type="journal article" date="2019" name="Int. J. Syst. Evol. Microbiol.">
        <title>The Global Catalogue of Microorganisms (GCM) 10K type strain sequencing project: providing services to taxonomists for standard genome sequencing and annotation.</title>
        <authorList>
            <consortium name="The Broad Institute Genomics Platform"/>
            <consortium name="The Broad Institute Genome Sequencing Center for Infectious Disease"/>
            <person name="Wu L."/>
            <person name="Ma J."/>
        </authorList>
    </citation>
    <scope>NUCLEOTIDE SEQUENCE [LARGE SCALE GENOMIC DNA]</scope>
    <source>
        <strain evidence="2">KCTC 12907</strain>
    </source>
</reference>
<evidence type="ECO:0000313" key="1">
    <source>
        <dbReference type="EMBL" id="MFC7150440.1"/>
    </source>
</evidence>
<dbReference type="RefSeq" id="WP_378107765.1">
    <property type="nucleotide sequence ID" value="NZ_JBHSUP010000026.1"/>
</dbReference>
<name>A0ABW2FB10_9BACL</name>
<comment type="caution">
    <text evidence="1">The sequence shown here is derived from an EMBL/GenBank/DDBJ whole genome shotgun (WGS) entry which is preliminary data.</text>
</comment>
<keyword evidence="2" id="KW-1185">Reference proteome</keyword>
<protein>
    <submittedName>
        <fullName evidence="1">Phasin family protein</fullName>
    </submittedName>
</protein>